<evidence type="ECO:0000259" key="3">
    <source>
        <dbReference type="Pfam" id="PF01464"/>
    </source>
</evidence>
<dbReference type="SUPFAM" id="SSF53955">
    <property type="entry name" value="Lysozyme-like"/>
    <property type="match status" value="1"/>
</dbReference>
<dbReference type="RefSeq" id="WP_321399616.1">
    <property type="nucleotide sequence ID" value="NZ_CP139487.1"/>
</dbReference>
<keyword evidence="2" id="KW-0732">Signal</keyword>
<proteinExistence type="inferred from homology"/>
<protein>
    <submittedName>
        <fullName evidence="4">Lytic transglycosylase domain-containing protein</fullName>
    </submittedName>
</protein>
<dbReference type="CDD" id="cd16896">
    <property type="entry name" value="LT_Slt70-like"/>
    <property type="match status" value="1"/>
</dbReference>
<dbReference type="Proteomes" id="UP001324634">
    <property type="component" value="Chromosome"/>
</dbReference>
<evidence type="ECO:0000313" key="5">
    <source>
        <dbReference type="Proteomes" id="UP001324634"/>
    </source>
</evidence>
<evidence type="ECO:0000256" key="1">
    <source>
        <dbReference type="ARBA" id="ARBA00007734"/>
    </source>
</evidence>
<dbReference type="EMBL" id="CP139487">
    <property type="protein sequence ID" value="WPU66928.1"/>
    <property type="molecule type" value="Genomic_DNA"/>
</dbReference>
<comment type="similarity">
    <text evidence="1">Belongs to the transglycosylase Slt family.</text>
</comment>
<reference evidence="4 5" key="1">
    <citation type="submission" date="2023-11" db="EMBL/GenBank/DDBJ databases">
        <title>Peredibacter starrii A3.12.</title>
        <authorList>
            <person name="Mitchell R.J."/>
        </authorList>
    </citation>
    <scope>NUCLEOTIDE SEQUENCE [LARGE SCALE GENOMIC DNA]</scope>
    <source>
        <strain evidence="4 5">A3.12</strain>
    </source>
</reference>
<gene>
    <name evidence="4" type="ORF">SOO65_09215</name>
</gene>
<keyword evidence="5" id="KW-1185">Reference proteome</keyword>
<feature type="chain" id="PRO_5043466702" evidence="2">
    <location>
        <begin position="18"/>
        <end position="219"/>
    </location>
</feature>
<evidence type="ECO:0000313" key="4">
    <source>
        <dbReference type="EMBL" id="WPU66928.1"/>
    </source>
</evidence>
<dbReference type="PANTHER" id="PTHR37423:SF2">
    <property type="entry name" value="MEMBRANE-BOUND LYTIC MUREIN TRANSGLYCOSYLASE C"/>
    <property type="match status" value="1"/>
</dbReference>
<dbReference type="KEGG" id="psti:SOO65_09215"/>
<feature type="signal peptide" evidence="2">
    <location>
        <begin position="1"/>
        <end position="17"/>
    </location>
</feature>
<organism evidence="4 5">
    <name type="scientific">Peredibacter starrii</name>
    <dbReference type="NCBI Taxonomy" id="28202"/>
    <lineage>
        <taxon>Bacteria</taxon>
        <taxon>Pseudomonadati</taxon>
        <taxon>Bdellovibrionota</taxon>
        <taxon>Bacteriovoracia</taxon>
        <taxon>Bacteriovoracales</taxon>
        <taxon>Bacteriovoracaceae</taxon>
        <taxon>Peredibacter</taxon>
    </lineage>
</organism>
<dbReference type="InterPro" id="IPR023346">
    <property type="entry name" value="Lysozyme-like_dom_sf"/>
</dbReference>
<dbReference type="PANTHER" id="PTHR37423">
    <property type="entry name" value="SOLUBLE LYTIC MUREIN TRANSGLYCOSYLASE-RELATED"/>
    <property type="match status" value="1"/>
</dbReference>
<evidence type="ECO:0000256" key="2">
    <source>
        <dbReference type="SAM" id="SignalP"/>
    </source>
</evidence>
<dbReference type="Gene3D" id="1.10.530.10">
    <property type="match status" value="1"/>
</dbReference>
<sequence length="219" mass="24932">MKTLFTLLILSSGMTFASTLPTREIASVRRVEHARELMGASYKKSIVSRFETRKDIEKNIHEVVKKRLPNSFKYRAYTIAKTIIEESAKNSLDPYFVMAVISGESSFNPLAVGPVGEIGMMQIRPTTGQWMSDILKTKFHGERTLRDPVANIKLGVAYLSWLRNKFEGHGQLYLAAYNMGPKSVKNAVSRNVYPKDYPIHVMKRYIAFYKDMGKKTGRL</sequence>
<dbReference type="AlphaFoldDB" id="A0AAX4HU69"/>
<name>A0AAX4HU69_9BACT</name>
<accession>A0AAX4HU69</accession>
<feature type="domain" description="Transglycosylase SLT" evidence="3">
    <location>
        <begin position="82"/>
        <end position="191"/>
    </location>
</feature>
<dbReference type="Pfam" id="PF01464">
    <property type="entry name" value="SLT"/>
    <property type="match status" value="1"/>
</dbReference>
<dbReference type="InterPro" id="IPR008258">
    <property type="entry name" value="Transglycosylase_SLT_dom_1"/>
</dbReference>